<sequence length="216" mass="24593">MTEITEFTGSRPPKLDPIPIKCVLVGDNTVGKTTLLIRYTTNVFAGPQQYIPIVFDNYTQDLGYKYHLGLWDTHVMEEHDFLRARSYPDTSIFLICFSVVNRSSFENAGYRWVDEISRACPETPWILVGLQTDLRDGKDAEAAKQRREGEGSEHLRIFNAPITTEEGRRAAKEWGASGYVECSSKEEINVKEVFEKAILASQRPKPKIKERCCVII</sequence>
<dbReference type="PROSITE" id="PS51419">
    <property type="entry name" value="RAB"/>
    <property type="match status" value="1"/>
</dbReference>
<dbReference type="PROSITE" id="PS51421">
    <property type="entry name" value="RAS"/>
    <property type="match status" value="1"/>
</dbReference>
<dbReference type="PROSITE" id="PS51420">
    <property type="entry name" value="RHO"/>
    <property type="match status" value="1"/>
</dbReference>
<dbReference type="SUPFAM" id="SSF52540">
    <property type="entry name" value="P-loop containing nucleoside triphosphate hydrolases"/>
    <property type="match status" value="1"/>
</dbReference>
<dbReference type="Pfam" id="PF00071">
    <property type="entry name" value="Ras"/>
    <property type="match status" value="1"/>
</dbReference>
<dbReference type="CDD" id="cd00157">
    <property type="entry name" value="Rho"/>
    <property type="match status" value="1"/>
</dbReference>
<evidence type="ECO:0000256" key="2">
    <source>
        <dbReference type="ARBA" id="ARBA00022741"/>
    </source>
</evidence>
<dbReference type="Gene3D" id="3.40.50.300">
    <property type="entry name" value="P-loop containing nucleotide triphosphate hydrolases"/>
    <property type="match status" value="1"/>
</dbReference>
<dbReference type="InterPro" id="IPR027417">
    <property type="entry name" value="P-loop_NTPase"/>
</dbReference>
<dbReference type="SMART" id="SM00173">
    <property type="entry name" value="RAS"/>
    <property type="match status" value="1"/>
</dbReference>
<evidence type="ECO:0000256" key="1">
    <source>
        <dbReference type="ARBA" id="ARBA00022481"/>
    </source>
</evidence>
<dbReference type="SMART" id="SM00174">
    <property type="entry name" value="RHO"/>
    <property type="match status" value="1"/>
</dbReference>
<name>A0ABR4I5T6_9EURO</name>
<gene>
    <name evidence="4" type="ORF">BJX63DRAFT_417399</name>
</gene>
<reference evidence="4 5" key="1">
    <citation type="submission" date="2024-07" db="EMBL/GenBank/DDBJ databases">
        <title>Section-level genome sequencing and comparative genomics of Aspergillus sections Usti and Cavernicolus.</title>
        <authorList>
            <consortium name="Lawrence Berkeley National Laboratory"/>
            <person name="Nybo J.L."/>
            <person name="Vesth T.C."/>
            <person name="Theobald S."/>
            <person name="Frisvad J.C."/>
            <person name="Larsen T.O."/>
            <person name="Kjaerboelling I."/>
            <person name="Rothschild-Mancinelli K."/>
            <person name="Lyhne E.K."/>
            <person name="Kogle M.E."/>
            <person name="Barry K."/>
            <person name="Clum A."/>
            <person name="Na H."/>
            <person name="Ledsgaard L."/>
            <person name="Lin J."/>
            <person name="Lipzen A."/>
            <person name="Kuo A."/>
            <person name="Riley R."/>
            <person name="Mondo S."/>
            <person name="Labutti K."/>
            <person name="Haridas S."/>
            <person name="Pangalinan J."/>
            <person name="Salamov A.A."/>
            <person name="Simmons B.A."/>
            <person name="Magnuson J.K."/>
            <person name="Chen J."/>
            <person name="Drula E."/>
            <person name="Henrissat B."/>
            <person name="Wiebenga A."/>
            <person name="Lubbers R.J."/>
            <person name="Gomes A.C."/>
            <person name="Makela M.R."/>
            <person name="Stajich J."/>
            <person name="Grigoriev I.V."/>
            <person name="Mortensen U.H."/>
            <person name="De Vries R.P."/>
            <person name="Baker S.E."/>
            <person name="Andersen M.R."/>
        </authorList>
    </citation>
    <scope>NUCLEOTIDE SEQUENCE [LARGE SCALE GENOMIC DNA]</scope>
    <source>
        <strain evidence="4 5">CBS 588.65</strain>
    </source>
</reference>
<protein>
    <submittedName>
        <fullName evidence="4">Small GTPase superfamily</fullName>
    </submittedName>
</protein>
<accession>A0ABR4I5T6</accession>
<organism evidence="4 5">
    <name type="scientific">Aspergillus granulosus</name>
    <dbReference type="NCBI Taxonomy" id="176169"/>
    <lineage>
        <taxon>Eukaryota</taxon>
        <taxon>Fungi</taxon>
        <taxon>Dikarya</taxon>
        <taxon>Ascomycota</taxon>
        <taxon>Pezizomycotina</taxon>
        <taxon>Eurotiomycetes</taxon>
        <taxon>Eurotiomycetidae</taxon>
        <taxon>Eurotiales</taxon>
        <taxon>Aspergillaceae</taxon>
        <taxon>Aspergillus</taxon>
        <taxon>Aspergillus subgen. Nidulantes</taxon>
    </lineage>
</organism>
<evidence type="ECO:0000313" key="4">
    <source>
        <dbReference type="EMBL" id="KAL2823007.1"/>
    </source>
</evidence>
<dbReference type="PANTHER" id="PTHR24072">
    <property type="entry name" value="RHO FAMILY GTPASE"/>
    <property type="match status" value="1"/>
</dbReference>
<proteinExistence type="predicted"/>
<evidence type="ECO:0000313" key="5">
    <source>
        <dbReference type="Proteomes" id="UP001610334"/>
    </source>
</evidence>
<dbReference type="InterPro" id="IPR005225">
    <property type="entry name" value="Small_GTP-bd"/>
</dbReference>
<dbReference type="PRINTS" id="PR00449">
    <property type="entry name" value="RASTRNSFRMNG"/>
</dbReference>
<dbReference type="InterPro" id="IPR001806">
    <property type="entry name" value="Small_GTPase"/>
</dbReference>
<keyword evidence="5" id="KW-1185">Reference proteome</keyword>
<keyword evidence="3" id="KW-0342">GTP-binding</keyword>
<dbReference type="SMART" id="SM00175">
    <property type="entry name" value="RAB"/>
    <property type="match status" value="1"/>
</dbReference>
<keyword evidence="1" id="KW-0488">Methylation</keyword>
<keyword evidence="2" id="KW-0547">Nucleotide-binding</keyword>
<dbReference type="EMBL" id="JBFXLT010000001">
    <property type="protein sequence ID" value="KAL2823007.1"/>
    <property type="molecule type" value="Genomic_DNA"/>
</dbReference>
<dbReference type="InterPro" id="IPR003578">
    <property type="entry name" value="Small_GTPase_Rho"/>
</dbReference>
<evidence type="ECO:0000256" key="3">
    <source>
        <dbReference type="ARBA" id="ARBA00023134"/>
    </source>
</evidence>
<dbReference type="NCBIfam" id="TIGR00231">
    <property type="entry name" value="small_GTP"/>
    <property type="match status" value="1"/>
</dbReference>
<comment type="caution">
    <text evidence="4">The sequence shown here is derived from an EMBL/GenBank/DDBJ whole genome shotgun (WGS) entry which is preliminary data.</text>
</comment>
<dbReference type="Proteomes" id="UP001610334">
    <property type="component" value="Unassembled WGS sequence"/>
</dbReference>